<keyword evidence="6" id="KW-0479">Metal-binding</keyword>
<dbReference type="SUPFAM" id="SSF56281">
    <property type="entry name" value="Metallo-hydrolase/oxidoreductase"/>
    <property type="match status" value="1"/>
</dbReference>
<proteinExistence type="evidence at transcript level"/>
<dbReference type="PANTHER" id="PTHR11935:SF94">
    <property type="entry name" value="TENZING NORGAY, ISOFORM C"/>
    <property type="match status" value="1"/>
</dbReference>
<dbReference type="SMART" id="SM00849">
    <property type="entry name" value="Lactamase_B"/>
    <property type="match status" value="1"/>
</dbReference>
<dbReference type="GO" id="GO:0046872">
    <property type="term" value="F:metal ion binding"/>
    <property type="evidence" value="ECO:0007669"/>
    <property type="project" value="UniProtKB-KW"/>
</dbReference>
<name>A0A6F9DF60_9ASCI</name>
<evidence type="ECO:0000256" key="3">
    <source>
        <dbReference type="ARBA" id="ARBA00004963"/>
    </source>
</evidence>
<evidence type="ECO:0000313" key="11">
    <source>
        <dbReference type="EMBL" id="CAB3251763.1"/>
    </source>
</evidence>
<dbReference type="EC" id="3.1.2.6" evidence="5"/>
<evidence type="ECO:0000256" key="4">
    <source>
        <dbReference type="ARBA" id="ARBA00006759"/>
    </source>
</evidence>
<dbReference type="PANTHER" id="PTHR11935">
    <property type="entry name" value="BETA LACTAMASE DOMAIN"/>
    <property type="match status" value="1"/>
</dbReference>
<evidence type="ECO:0000256" key="2">
    <source>
        <dbReference type="ARBA" id="ARBA00001947"/>
    </source>
</evidence>
<gene>
    <name evidence="11" type="primary">Hagh</name>
</gene>
<evidence type="ECO:0000256" key="1">
    <source>
        <dbReference type="ARBA" id="ARBA00001623"/>
    </source>
</evidence>
<dbReference type="CDD" id="cd07723">
    <property type="entry name" value="hydroxyacylglutathione_hydrolase_MBL-fold"/>
    <property type="match status" value="1"/>
</dbReference>
<evidence type="ECO:0000256" key="8">
    <source>
        <dbReference type="ARBA" id="ARBA00022833"/>
    </source>
</evidence>
<dbReference type="FunFam" id="3.60.15.10:FF:000019">
    <property type="entry name" value="Hydroxyacylglutathione hydrolase, mitochondrial"/>
    <property type="match status" value="1"/>
</dbReference>
<evidence type="ECO:0000256" key="7">
    <source>
        <dbReference type="ARBA" id="ARBA00022801"/>
    </source>
</evidence>
<dbReference type="Gene3D" id="3.60.15.10">
    <property type="entry name" value="Ribonuclease Z/Hydroxyacylglutathione hydrolase-like"/>
    <property type="match status" value="1"/>
</dbReference>
<dbReference type="GO" id="GO:0004416">
    <property type="term" value="F:hydroxyacylglutathione hydrolase activity"/>
    <property type="evidence" value="ECO:0007669"/>
    <property type="project" value="UniProtKB-EC"/>
</dbReference>
<organism evidence="11">
    <name type="scientific">Phallusia mammillata</name>
    <dbReference type="NCBI Taxonomy" id="59560"/>
    <lineage>
        <taxon>Eukaryota</taxon>
        <taxon>Metazoa</taxon>
        <taxon>Chordata</taxon>
        <taxon>Tunicata</taxon>
        <taxon>Ascidiacea</taxon>
        <taxon>Phlebobranchia</taxon>
        <taxon>Ascidiidae</taxon>
        <taxon>Phallusia</taxon>
    </lineage>
</organism>
<dbReference type="NCBIfam" id="TIGR03413">
    <property type="entry name" value="GSH_gloB"/>
    <property type="match status" value="1"/>
</dbReference>
<sequence length="282" mass="31517">MGFLTARLLGQKIWYHSKELISYFANMKVRIIPALEDNYMYLLIDEKTNQAAAVDPVEPDKIIAATKEENVNLTTVFTTHHHWDHAGGNKDLVSRVKGLDVYAGDDRIDGMTKKVNHGQSFNFGSLTVQCLSTPCHTSGHICYFVEGGETPVVFTGDTLFLSGCGKFFEGTAEQMHRALVDILGALPADTKVYCGHEYSVGSLTYSAFVDPENQTLQNKLKWAKQQRQNGLPTIPSTIGEELLYNPFMRVNDLTIQKRCGTKNGIETMGFLRNEKNTFKPKV</sequence>
<comment type="similarity">
    <text evidence="4">Belongs to the metallo-beta-lactamase superfamily. Glyoxalase II family.</text>
</comment>
<evidence type="ECO:0000259" key="10">
    <source>
        <dbReference type="SMART" id="SM00849"/>
    </source>
</evidence>
<comment type="cofactor">
    <cofactor evidence="2">
        <name>Zn(2+)</name>
        <dbReference type="ChEBI" id="CHEBI:29105"/>
    </cofactor>
</comment>
<keyword evidence="7 11" id="KW-0378">Hydrolase</keyword>
<dbReference type="InterPro" id="IPR001279">
    <property type="entry name" value="Metallo-B-lactamas"/>
</dbReference>
<evidence type="ECO:0000256" key="5">
    <source>
        <dbReference type="ARBA" id="ARBA00011917"/>
    </source>
</evidence>
<dbReference type="HAMAP" id="MF_01374">
    <property type="entry name" value="Glyoxalase_2"/>
    <property type="match status" value="1"/>
</dbReference>
<evidence type="ECO:0000256" key="9">
    <source>
        <dbReference type="ARBA" id="ARBA00031044"/>
    </source>
</evidence>
<evidence type="ECO:0000256" key="6">
    <source>
        <dbReference type="ARBA" id="ARBA00022723"/>
    </source>
</evidence>
<keyword evidence="8" id="KW-0862">Zinc</keyword>
<protein>
    <recommendedName>
        <fullName evidence="5">hydroxyacylglutathione hydrolase</fullName>
        <ecNumber evidence="5">3.1.2.6</ecNumber>
    </recommendedName>
    <alternativeName>
        <fullName evidence="9">Glyoxalase II</fullName>
    </alternativeName>
</protein>
<dbReference type="PIRSF" id="PIRSF005457">
    <property type="entry name" value="Glx"/>
    <property type="match status" value="1"/>
</dbReference>
<comment type="catalytic activity">
    <reaction evidence="1">
        <text>an S-(2-hydroxyacyl)glutathione + H2O = a 2-hydroxy carboxylate + glutathione + H(+)</text>
        <dbReference type="Rhea" id="RHEA:21864"/>
        <dbReference type="ChEBI" id="CHEBI:15377"/>
        <dbReference type="ChEBI" id="CHEBI:15378"/>
        <dbReference type="ChEBI" id="CHEBI:57925"/>
        <dbReference type="ChEBI" id="CHEBI:58896"/>
        <dbReference type="ChEBI" id="CHEBI:71261"/>
        <dbReference type="EC" id="3.1.2.6"/>
    </reaction>
</comment>
<dbReference type="Pfam" id="PF16123">
    <property type="entry name" value="HAGH_C"/>
    <property type="match status" value="1"/>
</dbReference>
<dbReference type="InterPro" id="IPR032282">
    <property type="entry name" value="HAGH_C"/>
</dbReference>
<accession>A0A6F9DF60</accession>
<dbReference type="InterPro" id="IPR036866">
    <property type="entry name" value="RibonucZ/Hydroxyglut_hydro"/>
</dbReference>
<dbReference type="GO" id="GO:0019243">
    <property type="term" value="P:methylglyoxal catabolic process to D-lactate via S-lactoyl-glutathione"/>
    <property type="evidence" value="ECO:0007669"/>
    <property type="project" value="InterPro"/>
</dbReference>
<dbReference type="InterPro" id="IPR035680">
    <property type="entry name" value="Clx_II_MBL"/>
</dbReference>
<dbReference type="InterPro" id="IPR017782">
    <property type="entry name" value="Hydroxyacylglutathione_Hdrlase"/>
</dbReference>
<reference evidence="11" key="1">
    <citation type="submission" date="2020-04" db="EMBL/GenBank/DDBJ databases">
        <authorList>
            <person name="Neveu A P."/>
        </authorList>
    </citation>
    <scope>NUCLEOTIDE SEQUENCE</scope>
    <source>
        <tissue evidence="11">Whole embryo</tissue>
    </source>
</reference>
<dbReference type="AlphaFoldDB" id="A0A6F9DF60"/>
<comment type="pathway">
    <text evidence="3">Secondary metabolite metabolism; methylglyoxal degradation; (R)-lactate from methylglyoxal: step 2/2.</text>
</comment>
<dbReference type="Pfam" id="PF00753">
    <property type="entry name" value="Lactamase_B"/>
    <property type="match status" value="2"/>
</dbReference>
<feature type="domain" description="Metallo-beta-lactamase" evidence="10">
    <location>
        <begin position="37"/>
        <end position="196"/>
    </location>
</feature>
<dbReference type="EMBL" id="LR785683">
    <property type="protein sequence ID" value="CAB3251763.1"/>
    <property type="molecule type" value="mRNA"/>
</dbReference>